<feature type="compositionally biased region" description="Polar residues" evidence="2">
    <location>
        <begin position="444"/>
        <end position="455"/>
    </location>
</feature>
<gene>
    <name evidence="3" type="ORF">SNEC2469_LOCUS33420</name>
</gene>
<organism evidence="3 4">
    <name type="scientific">Symbiodinium necroappetens</name>
    <dbReference type="NCBI Taxonomy" id="1628268"/>
    <lineage>
        <taxon>Eukaryota</taxon>
        <taxon>Sar</taxon>
        <taxon>Alveolata</taxon>
        <taxon>Dinophyceae</taxon>
        <taxon>Suessiales</taxon>
        <taxon>Symbiodiniaceae</taxon>
        <taxon>Symbiodinium</taxon>
    </lineage>
</organism>
<feature type="compositionally biased region" description="Low complexity" evidence="2">
    <location>
        <begin position="414"/>
        <end position="424"/>
    </location>
</feature>
<feature type="coiled-coil region" evidence="1">
    <location>
        <begin position="16"/>
        <end position="57"/>
    </location>
</feature>
<dbReference type="OrthoDB" id="432982at2759"/>
<dbReference type="Proteomes" id="UP000601435">
    <property type="component" value="Unassembled WGS sequence"/>
</dbReference>
<keyword evidence="1" id="KW-0175">Coiled coil</keyword>
<name>A0A813C7Q2_9DINO</name>
<comment type="caution">
    <text evidence="3">The sequence shown here is derived from an EMBL/GenBank/DDBJ whole genome shotgun (WGS) entry which is preliminary data.</text>
</comment>
<protein>
    <submittedName>
        <fullName evidence="3">Uncharacterized protein</fullName>
    </submittedName>
</protein>
<evidence type="ECO:0000313" key="4">
    <source>
        <dbReference type="Proteomes" id="UP000601435"/>
    </source>
</evidence>
<feature type="coiled-coil region" evidence="1">
    <location>
        <begin position="308"/>
        <end position="360"/>
    </location>
</feature>
<dbReference type="EMBL" id="CAJNJA010088031">
    <property type="protein sequence ID" value="CAE7939162.1"/>
    <property type="molecule type" value="Genomic_DNA"/>
</dbReference>
<evidence type="ECO:0000256" key="1">
    <source>
        <dbReference type="SAM" id="Coils"/>
    </source>
</evidence>
<accession>A0A813C7Q2</accession>
<reference evidence="3" key="1">
    <citation type="submission" date="2021-02" db="EMBL/GenBank/DDBJ databases">
        <authorList>
            <person name="Dougan E. K."/>
            <person name="Rhodes N."/>
            <person name="Thang M."/>
            <person name="Chan C."/>
        </authorList>
    </citation>
    <scope>NUCLEOTIDE SEQUENCE</scope>
</reference>
<keyword evidence="4" id="KW-1185">Reference proteome</keyword>
<sequence>MLHRHGVHGGSIKAQREALRKALAQCLEQSQKAQQDMAAAVEEEMQAERKLEQSTEEFRTRLARLSSQPPSLETKALLENLSAAKAQLAEDERHLSMGLFERWRERLDQELHAGGYVEQKNSIGKIGREQGFVTADELADACAASSEMALQKSACAERLAEVQRRLLQFRSELRAEEAETNALCFQLAEERRRSNEWWEWHMARLPEYHKDLESLRQTEAFAKTMQMNKQACIQRLRSQRSDEELAGEELRVARQEFEQSEGEVEHIFCLLQESEAQQQQLARQAILEPHKVNRIHQVQHSAERLREAHDLRSQLELASEEARKTEANAKMARAGLHARCARASEELRDAERHLQFLRELHAREFSALGDFEREKLQLLQIYRQEAVEHERTKCRLQSQSGHLCQGDMYPCSPQQAPKAAALQQSRSPFASQRCLEGPRRTSTEDLQIQMPTQQRSVRRRPL</sequence>
<feature type="region of interest" description="Disordered" evidence="2">
    <location>
        <begin position="414"/>
        <end position="462"/>
    </location>
</feature>
<dbReference type="AlphaFoldDB" id="A0A813C7Q2"/>
<evidence type="ECO:0000256" key="2">
    <source>
        <dbReference type="SAM" id="MobiDB-lite"/>
    </source>
</evidence>
<evidence type="ECO:0000313" key="3">
    <source>
        <dbReference type="EMBL" id="CAE7939162.1"/>
    </source>
</evidence>
<proteinExistence type="predicted"/>